<evidence type="ECO:0000256" key="3">
    <source>
        <dbReference type="ARBA" id="ARBA00022801"/>
    </source>
</evidence>
<organism evidence="7 8">
    <name type="scientific">Candidatus Phytoplasma melaleucae</name>
    <dbReference type="NCBI Taxonomy" id="2982630"/>
    <lineage>
        <taxon>Bacteria</taxon>
        <taxon>Bacillati</taxon>
        <taxon>Mycoplasmatota</taxon>
        <taxon>Mollicutes</taxon>
        <taxon>Acholeplasmatales</taxon>
        <taxon>Acholeplasmataceae</taxon>
        <taxon>Candidatus Phytoplasma</taxon>
    </lineage>
</organism>
<comment type="similarity">
    <text evidence="5">Belongs to the Prp family.</text>
</comment>
<protein>
    <recommendedName>
        <fullName evidence="6">Ribosomal processing cysteine protease Prp</fullName>
    </recommendedName>
</protein>
<keyword evidence="1" id="KW-0690">Ribosome biogenesis</keyword>
<dbReference type="InterPro" id="IPR007422">
    <property type="entry name" value="Peptidase_Prp"/>
</dbReference>
<dbReference type="GO" id="GO:0006508">
    <property type="term" value="P:proteolysis"/>
    <property type="evidence" value="ECO:0007669"/>
    <property type="project" value="UniProtKB-KW"/>
</dbReference>
<evidence type="ECO:0000256" key="2">
    <source>
        <dbReference type="ARBA" id="ARBA00022670"/>
    </source>
</evidence>
<keyword evidence="8" id="KW-1185">Reference proteome</keyword>
<dbReference type="GO" id="GO:0008233">
    <property type="term" value="F:peptidase activity"/>
    <property type="evidence" value="ECO:0007669"/>
    <property type="project" value="UniProtKB-KW"/>
</dbReference>
<reference evidence="7 8" key="1">
    <citation type="journal article" date="2023" name="Int. J. Syst. Evol. Microbiol.">
        <title>The observation of taxonomic boundaries for the 16SrII and 16SrXXV phytoplasmas using genome-based delimitation.</title>
        <authorList>
            <person name="Rodrigues Jardim B."/>
            <person name="Tran-Nguyen L.T.T."/>
            <person name="Gambley C."/>
            <person name="Al-Sadi A.M."/>
            <person name="Al-Subhi A.M."/>
            <person name="Foissac X."/>
            <person name="Salar P."/>
            <person name="Cai H."/>
            <person name="Yang J.Y."/>
            <person name="Davis R."/>
            <person name="Jones L."/>
            <person name="Rodoni B."/>
            <person name="Constable F.E."/>
        </authorList>
    </citation>
    <scope>NUCLEOTIDE SEQUENCE [LARGE SCALE GENOMIC DNA]</scope>
    <source>
        <strain evidence="7">BAWM-155c</strain>
    </source>
</reference>
<gene>
    <name evidence="7" type="ORF">OC680_01420</name>
</gene>
<dbReference type="EMBL" id="JAOSID010000004">
    <property type="protein sequence ID" value="MDO8168142.1"/>
    <property type="molecule type" value="Genomic_DNA"/>
</dbReference>
<keyword evidence="4" id="KW-0788">Thiol protease</keyword>
<dbReference type="Pfam" id="PF04327">
    <property type="entry name" value="Peptidase_Prp"/>
    <property type="match status" value="1"/>
</dbReference>
<evidence type="ECO:0000256" key="5">
    <source>
        <dbReference type="ARBA" id="ARBA00044503"/>
    </source>
</evidence>
<dbReference type="InterPro" id="IPR036764">
    <property type="entry name" value="Peptidase_Prp_sf"/>
</dbReference>
<dbReference type="SUPFAM" id="SSF118010">
    <property type="entry name" value="TM1457-like"/>
    <property type="match status" value="1"/>
</dbReference>
<evidence type="ECO:0000256" key="6">
    <source>
        <dbReference type="ARBA" id="ARBA00044538"/>
    </source>
</evidence>
<comment type="caution">
    <text evidence="7">The sequence shown here is derived from an EMBL/GenBank/DDBJ whole genome shotgun (WGS) entry which is preliminary data.</text>
</comment>
<evidence type="ECO:0000313" key="7">
    <source>
        <dbReference type="EMBL" id="MDO8168142.1"/>
    </source>
</evidence>
<dbReference type="Gene3D" id="3.30.70.1490">
    <property type="entry name" value="Cysteine protease Prp"/>
    <property type="match status" value="1"/>
</dbReference>
<name>A0ABT9DEQ1_9MOLU</name>
<evidence type="ECO:0000256" key="4">
    <source>
        <dbReference type="ARBA" id="ARBA00022807"/>
    </source>
</evidence>
<dbReference type="CDD" id="cd16332">
    <property type="entry name" value="Prp-like"/>
    <property type="match status" value="1"/>
</dbReference>
<dbReference type="RefSeq" id="WP_304515346.1">
    <property type="nucleotide sequence ID" value="NZ_JAOSID010000004.1"/>
</dbReference>
<evidence type="ECO:0000256" key="1">
    <source>
        <dbReference type="ARBA" id="ARBA00022517"/>
    </source>
</evidence>
<accession>A0ABT9DEQ1</accession>
<proteinExistence type="inferred from homology"/>
<sequence length="102" mass="11699">MIRYSFQQTNGTIKQVIIIGHASYSQKNNIVCSSVSTAIIVSLNAIEIFGLKNKVFFRLRKGYFKLDVLETDVIINNLLKNLQYTLKDLSKSFCLYLKEKDS</sequence>
<keyword evidence="2 7" id="KW-0645">Protease</keyword>
<evidence type="ECO:0000313" key="8">
    <source>
        <dbReference type="Proteomes" id="UP001172036"/>
    </source>
</evidence>
<dbReference type="Proteomes" id="UP001172036">
    <property type="component" value="Unassembled WGS sequence"/>
</dbReference>
<keyword evidence="3" id="KW-0378">Hydrolase</keyword>